<dbReference type="SUPFAM" id="SSF55060">
    <property type="entry name" value="GHMP Kinase, C-terminal domain"/>
    <property type="match status" value="1"/>
</dbReference>
<comment type="caution">
    <text evidence="8">The sequence shown here is derived from an EMBL/GenBank/DDBJ whole genome shotgun (WGS) entry which is preliminary data.</text>
</comment>
<evidence type="ECO:0000256" key="4">
    <source>
        <dbReference type="ARBA" id="ARBA00023098"/>
    </source>
</evidence>
<dbReference type="InterPro" id="IPR014721">
    <property type="entry name" value="Ribsml_uS5_D2-typ_fold_subgr"/>
</dbReference>
<dbReference type="GO" id="GO:0016831">
    <property type="term" value="F:carboxy-lyase activity"/>
    <property type="evidence" value="ECO:0007669"/>
    <property type="project" value="InterPro"/>
</dbReference>
<evidence type="ECO:0000313" key="8">
    <source>
        <dbReference type="EMBL" id="RXG11708.1"/>
    </source>
</evidence>
<protein>
    <submittedName>
        <fullName evidence="8">Diphosphomevalonate decarboxylase</fullName>
    </submittedName>
</protein>
<gene>
    <name evidence="8" type="ORF">DSM04_10933</name>
</gene>
<keyword evidence="3" id="KW-0067">ATP-binding</keyword>
<evidence type="ECO:0000256" key="1">
    <source>
        <dbReference type="ARBA" id="ARBA00022516"/>
    </source>
</evidence>
<dbReference type="Pfam" id="PF22700">
    <property type="entry name" value="MVD-like_N"/>
    <property type="match status" value="1"/>
</dbReference>
<dbReference type="AlphaFoldDB" id="A0A4Q0NNT6"/>
<evidence type="ECO:0000256" key="5">
    <source>
        <dbReference type="ARBA" id="ARBA00023239"/>
    </source>
</evidence>
<feature type="domain" description="Diphosphomevalonate decarboxylase-like N-terminal" evidence="7">
    <location>
        <begin position="25"/>
        <end position="184"/>
    </location>
</feature>
<keyword evidence="9" id="KW-1185">Reference proteome</keyword>
<dbReference type="GO" id="GO:0005524">
    <property type="term" value="F:ATP binding"/>
    <property type="evidence" value="ECO:0007669"/>
    <property type="project" value="UniProtKB-KW"/>
</dbReference>
<dbReference type="InterPro" id="IPR053859">
    <property type="entry name" value="MVD-like_N"/>
</dbReference>
<dbReference type="Proteomes" id="UP000289821">
    <property type="component" value="Unassembled WGS sequence"/>
</dbReference>
<dbReference type="InterPro" id="IPR020568">
    <property type="entry name" value="Ribosomal_Su5_D2-typ_SF"/>
</dbReference>
<dbReference type="InterPro" id="IPR005935">
    <property type="entry name" value="Mev_decarb"/>
</dbReference>
<evidence type="ECO:0000313" key="9">
    <source>
        <dbReference type="Proteomes" id="UP000289821"/>
    </source>
</evidence>
<dbReference type="InterPro" id="IPR041431">
    <property type="entry name" value="Mvd1_C"/>
</dbReference>
<dbReference type="EMBL" id="QOVI01000009">
    <property type="protein sequence ID" value="RXG11708.1"/>
    <property type="molecule type" value="Genomic_DNA"/>
</dbReference>
<dbReference type="Gene3D" id="3.30.230.10">
    <property type="match status" value="1"/>
</dbReference>
<dbReference type="OrthoDB" id="5498344at2"/>
<feature type="domain" description="Mvd1 C-terminal" evidence="6">
    <location>
        <begin position="211"/>
        <end position="341"/>
    </location>
</feature>
<evidence type="ECO:0000259" key="7">
    <source>
        <dbReference type="Pfam" id="PF22700"/>
    </source>
</evidence>
<dbReference type="Gene3D" id="3.30.70.890">
    <property type="entry name" value="GHMP kinase, C-terminal domain"/>
    <property type="match status" value="1"/>
</dbReference>
<keyword evidence="5" id="KW-0456">Lyase</keyword>
<evidence type="ECO:0000259" key="6">
    <source>
        <dbReference type="Pfam" id="PF18376"/>
    </source>
</evidence>
<accession>A0A4Q0NNT6</accession>
<keyword evidence="4" id="KW-0443">Lipid metabolism</keyword>
<organism evidence="8 9">
    <name type="scientific">Leeuwenhoekiella aestuarii</name>
    <dbReference type="NCBI Taxonomy" id="2249426"/>
    <lineage>
        <taxon>Bacteria</taxon>
        <taxon>Pseudomonadati</taxon>
        <taxon>Bacteroidota</taxon>
        <taxon>Flavobacteriia</taxon>
        <taxon>Flavobacteriales</taxon>
        <taxon>Flavobacteriaceae</taxon>
        <taxon>Leeuwenhoekiella</taxon>
    </lineage>
</organism>
<dbReference type="PIRSF" id="PIRSF015950">
    <property type="entry name" value="Mev_P_decrbx"/>
    <property type="match status" value="1"/>
</dbReference>
<dbReference type="PANTHER" id="PTHR10977">
    <property type="entry name" value="DIPHOSPHOMEVALONATE DECARBOXYLASE"/>
    <property type="match status" value="1"/>
</dbReference>
<evidence type="ECO:0000256" key="3">
    <source>
        <dbReference type="ARBA" id="ARBA00022840"/>
    </source>
</evidence>
<keyword evidence="2" id="KW-0547">Nucleotide-binding</keyword>
<evidence type="ECO:0000256" key="2">
    <source>
        <dbReference type="ARBA" id="ARBA00022741"/>
    </source>
</evidence>
<reference evidence="8 9" key="1">
    <citation type="submission" date="2018-07" db="EMBL/GenBank/DDBJ databases">
        <title>Leeuwenhoekiella genomics.</title>
        <authorList>
            <person name="Tahon G."/>
            <person name="Willems A."/>
        </authorList>
    </citation>
    <scope>NUCLEOTIDE SEQUENCE [LARGE SCALE GENOMIC DNA]</scope>
    <source>
        <strain evidence="8 9">R-50232</strain>
    </source>
</reference>
<dbReference type="InterPro" id="IPR036554">
    <property type="entry name" value="GHMP_kinase_C_sf"/>
</dbReference>
<dbReference type="Pfam" id="PF18376">
    <property type="entry name" value="MDD_C"/>
    <property type="match status" value="1"/>
</dbReference>
<dbReference type="GO" id="GO:0008299">
    <property type="term" value="P:isoprenoid biosynthetic process"/>
    <property type="evidence" value="ECO:0007669"/>
    <property type="project" value="InterPro"/>
</dbReference>
<dbReference type="RefSeq" id="WP_128762709.1">
    <property type="nucleotide sequence ID" value="NZ_QOVI01000009.1"/>
</dbReference>
<sequence length="360" mass="40563">MTTTKFHPEVYTQALTSESVSYASPSNIALIKYWGKHGVQIPKNPSISFTLDTCKTTTKLSYVKREKITDEYELKVILDGKHKPGFEPKIYQFFGRIQSYLPFVKDYEFTIETSNSFPHSSGIASSASGLSALALCLMEMEREMQPEMTLKHFNQKASFIARLGSGSGCRSLEGPLVVWGEHAEIKGSSDLYGVQYPYEINPVFDNYQDAILLVDKGEKPVSSTVGHNLMHNHAYAASRFEQAVVNLSKLIPMLKTGDLDGFVRLVESEALTLHSMMLTSDPYFILMKPNTLHIIDKIWEYRRETGIPVCFTLDAGANVHVLFPDKDKEQVHEFIKNNLSKYCQDNRYIFDSVGSGAIKL</sequence>
<dbReference type="PANTHER" id="PTHR10977:SF3">
    <property type="entry name" value="DIPHOSPHOMEVALONATE DECARBOXYLASE"/>
    <property type="match status" value="1"/>
</dbReference>
<proteinExistence type="predicted"/>
<keyword evidence="1" id="KW-0444">Lipid biosynthesis</keyword>
<dbReference type="SUPFAM" id="SSF54211">
    <property type="entry name" value="Ribosomal protein S5 domain 2-like"/>
    <property type="match status" value="1"/>
</dbReference>
<name>A0A4Q0NNT6_9FLAO</name>